<protein>
    <recommendedName>
        <fullName evidence="8">Transcriptional repressor NrdR</fullName>
    </recommendedName>
</protein>
<gene>
    <name evidence="8 10" type="primary">nrdR</name>
    <name evidence="10" type="ORF">NT01SARS_0887</name>
</gene>
<evidence type="ECO:0000259" key="9">
    <source>
        <dbReference type="PROSITE" id="PS51161"/>
    </source>
</evidence>
<dbReference type="GO" id="GO:0005524">
    <property type="term" value="F:ATP binding"/>
    <property type="evidence" value="ECO:0007669"/>
    <property type="project" value="UniProtKB-UniRule"/>
</dbReference>
<keyword evidence="1 8" id="KW-0678">Repressor</keyword>
<dbReference type="PANTHER" id="PTHR30455:SF2">
    <property type="entry name" value="TRANSCRIPTIONAL REPRESSOR NRDR"/>
    <property type="match status" value="1"/>
</dbReference>
<evidence type="ECO:0000256" key="6">
    <source>
        <dbReference type="ARBA" id="ARBA00023125"/>
    </source>
</evidence>
<dbReference type="HOGENOM" id="CLU_108412_0_0_6"/>
<dbReference type="STRING" id="1123866.NT01SARS_0887"/>
<dbReference type="GO" id="GO:0003677">
    <property type="term" value="F:DNA binding"/>
    <property type="evidence" value="ECO:0007669"/>
    <property type="project" value="UniProtKB-KW"/>
</dbReference>
<evidence type="ECO:0000256" key="3">
    <source>
        <dbReference type="ARBA" id="ARBA00022771"/>
    </source>
</evidence>
<sequence>MYCPFCQAEDTKVIDSRLVADGSQIRRRRECEVCHSRFTTFETIDLALPRVIKSNGERQPFNGSKLKAGMLRALEKRPLSTEEIDTIFGKILKEIRTKGVREIKSIEIGKIMMNALKEVDTVAYVRFASVYRDFQDIADFSEEINSLNKEKPSNKKSKK</sequence>
<keyword evidence="8" id="KW-0479">Metal-binding</keyword>
<dbReference type="InterPro" id="IPR055173">
    <property type="entry name" value="NrdR-like_N"/>
</dbReference>
<feature type="domain" description="ATP-cone" evidence="9">
    <location>
        <begin position="49"/>
        <end position="139"/>
    </location>
</feature>
<evidence type="ECO:0000256" key="5">
    <source>
        <dbReference type="ARBA" id="ARBA00023015"/>
    </source>
</evidence>
<keyword evidence="6 8" id="KW-0238">DNA-binding</keyword>
<dbReference type="InterPro" id="IPR003796">
    <property type="entry name" value="RNR_NrdR-like"/>
</dbReference>
<dbReference type="HAMAP" id="MF_00440">
    <property type="entry name" value="NrdR"/>
    <property type="match status" value="1"/>
</dbReference>
<organism evidence="10 11">
    <name type="scientific">SAR86 cluster bacterium SAR86A</name>
    <dbReference type="NCBI Taxonomy" id="1123866"/>
    <lineage>
        <taxon>Bacteria</taxon>
        <taxon>Pseudomonadati</taxon>
        <taxon>Pseudomonadota</taxon>
        <taxon>Gammaproteobacteria</taxon>
        <taxon>SAR86 cluster</taxon>
    </lineage>
</organism>
<dbReference type="Proteomes" id="UP000010305">
    <property type="component" value="Unassembled WGS sequence"/>
</dbReference>
<keyword evidence="5 8" id="KW-0805">Transcription regulation</keyword>
<reference evidence="10 11" key="1">
    <citation type="journal article" date="2012" name="ISME J.">
        <title>Genomic insights to SAR86, an abundant and uncultivated marine bacterial lineage.</title>
        <authorList>
            <person name="Dupont C.L."/>
            <person name="Rusch D.B."/>
            <person name="Yooseph S."/>
            <person name="Lombardo M.J."/>
            <person name="Richter R.A."/>
            <person name="Valas R."/>
            <person name="Novotny M."/>
            <person name="Yee-Greenbaum J."/>
            <person name="Selengut J.D."/>
            <person name="Haft D.H."/>
            <person name="Halpern A.L."/>
            <person name="Lasken R.S."/>
            <person name="Nealson K."/>
            <person name="Friedman R."/>
            <person name="Venter J.C."/>
        </authorList>
    </citation>
    <scope>NUCLEOTIDE SEQUENCE [LARGE SCALE GENOMIC DNA]</scope>
</reference>
<evidence type="ECO:0000313" key="10">
    <source>
        <dbReference type="EMBL" id="EJP71087.1"/>
    </source>
</evidence>
<comment type="function">
    <text evidence="8">Negatively regulates transcription of bacterial ribonucleotide reductase nrd genes and operons by binding to NrdR-boxes.</text>
</comment>
<comment type="cofactor">
    <cofactor evidence="8">
        <name>Zn(2+)</name>
        <dbReference type="ChEBI" id="CHEBI:29105"/>
    </cofactor>
    <text evidence="8">Binds 1 zinc ion.</text>
</comment>
<evidence type="ECO:0000256" key="2">
    <source>
        <dbReference type="ARBA" id="ARBA00022741"/>
    </source>
</evidence>
<accession>J4UXC3</accession>
<dbReference type="AlphaFoldDB" id="J4UXC3"/>
<dbReference type="GO" id="GO:0008270">
    <property type="term" value="F:zinc ion binding"/>
    <property type="evidence" value="ECO:0007669"/>
    <property type="project" value="UniProtKB-UniRule"/>
</dbReference>
<evidence type="ECO:0000256" key="7">
    <source>
        <dbReference type="ARBA" id="ARBA00023163"/>
    </source>
</evidence>
<dbReference type="EMBL" id="JH611157">
    <property type="protein sequence ID" value="EJP71087.1"/>
    <property type="molecule type" value="Genomic_DNA"/>
</dbReference>
<name>J4UXC3_9GAMM</name>
<dbReference type="NCBIfam" id="TIGR00244">
    <property type="entry name" value="transcriptional regulator NrdR"/>
    <property type="match status" value="1"/>
</dbReference>
<evidence type="ECO:0000256" key="4">
    <source>
        <dbReference type="ARBA" id="ARBA00022840"/>
    </source>
</evidence>
<evidence type="ECO:0000313" key="11">
    <source>
        <dbReference type="Proteomes" id="UP000010305"/>
    </source>
</evidence>
<dbReference type="GO" id="GO:0045892">
    <property type="term" value="P:negative regulation of DNA-templated transcription"/>
    <property type="evidence" value="ECO:0007669"/>
    <property type="project" value="UniProtKB-UniRule"/>
</dbReference>
<evidence type="ECO:0000256" key="8">
    <source>
        <dbReference type="HAMAP-Rule" id="MF_00440"/>
    </source>
</evidence>
<keyword evidence="8" id="KW-0862">Zinc</keyword>
<dbReference type="InterPro" id="IPR005144">
    <property type="entry name" value="ATP-cone_dom"/>
</dbReference>
<proteinExistence type="inferred from homology"/>
<feature type="zinc finger region" evidence="8">
    <location>
        <begin position="3"/>
        <end position="34"/>
    </location>
</feature>
<dbReference type="Pfam" id="PF22811">
    <property type="entry name" value="Zn_ribbon_NrdR"/>
    <property type="match status" value="1"/>
</dbReference>
<dbReference type="Pfam" id="PF03477">
    <property type="entry name" value="ATP-cone"/>
    <property type="match status" value="1"/>
</dbReference>
<keyword evidence="4 8" id="KW-0067">ATP-binding</keyword>
<comment type="similarity">
    <text evidence="8">Belongs to the NrdR family.</text>
</comment>
<keyword evidence="7 8" id="KW-0804">Transcription</keyword>
<evidence type="ECO:0000256" key="1">
    <source>
        <dbReference type="ARBA" id="ARBA00022491"/>
    </source>
</evidence>
<keyword evidence="3 8" id="KW-0863">Zinc-finger</keyword>
<dbReference type="PANTHER" id="PTHR30455">
    <property type="entry name" value="TRANSCRIPTIONAL REPRESSOR NRDR"/>
    <property type="match status" value="1"/>
</dbReference>
<dbReference type="PROSITE" id="PS51161">
    <property type="entry name" value="ATP_CONE"/>
    <property type="match status" value="1"/>
</dbReference>
<keyword evidence="2 8" id="KW-0547">Nucleotide-binding</keyword>